<dbReference type="OrthoDB" id="434041at2759"/>
<gene>
    <name evidence="1" type="ORF">g.2034</name>
</gene>
<accession>A0A1E1W219</accession>
<evidence type="ECO:0000313" key="1">
    <source>
        <dbReference type="EMBL" id="JAT81013.1"/>
    </source>
</evidence>
<proteinExistence type="predicted"/>
<feature type="non-terminal residue" evidence="1">
    <location>
        <position position="1"/>
    </location>
</feature>
<sequence>SSDYKSSENEIESFSNLYDSFNNPPIESFSDLISSLQIHDTKPHETVMNNTYNLMPIQSILDDKYFKSINITKDDRNNDIVNKEKGKKTCELNNNVVDIGIPV</sequence>
<name>A0A1E1W219_PECGO</name>
<dbReference type="EMBL" id="GDQN01010041">
    <property type="protein sequence ID" value="JAT81013.1"/>
    <property type="molecule type" value="Transcribed_RNA"/>
</dbReference>
<reference evidence="1" key="1">
    <citation type="submission" date="2015-09" db="EMBL/GenBank/DDBJ databases">
        <title>De novo assembly of Pectinophora gossypiella (Pink Bollworm) gut transcriptome.</title>
        <authorList>
            <person name="Tassone E.E."/>
        </authorList>
    </citation>
    <scope>NUCLEOTIDE SEQUENCE</scope>
</reference>
<organism evidence="1">
    <name type="scientific">Pectinophora gossypiella</name>
    <name type="common">Cotton pink bollworm</name>
    <name type="synonym">Depressaria gossypiella</name>
    <dbReference type="NCBI Taxonomy" id="13191"/>
    <lineage>
        <taxon>Eukaryota</taxon>
        <taxon>Metazoa</taxon>
        <taxon>Ecdysozoa</taxon>
        <taxon>Arthropoda</taxon>
        <taxon>Hexapoda</taxon>
        <taxon>Insecta</taxon>
        <taxon>Pterygota</taxon>
        <taxon>Neoptera</taxon>
        <taxon>Endopterygota</taxon>
        <taxon>Lepidoptera</taxon>
        <taxon>Glossata</taxon>
        <taxon>Ditrysia</taxon>
        <taxon>Gelechioidea</taxon>
        <taxon>Gelechiidae</taxon>
        <taxon>Apatetrinae</taxon>
        <taxon>Pectinophora</taxon>
    </lineage>
</organism>
<feature type="non-terminal residue" evidence="1">
    <location>
        <position position="103"/>
    </location>
</feature>
<protein>
    <submittedName>
        <fullName evidence="1">Uncharacterized protein</fullName>
    </submittedName>
</protein>
<dbReference type="AlphaFoldDB" id="A0A1E1W219"/>